<dbReference type="EnsemblMetazoa" id="AMEM006214-RA">
    <property type="protein sequence ID" value="AMEM006214-PA"/>
    <property type="gene ID" value="AMEM006214"/>
</dbReference>
<evidence type="ECO:0000313" key="6">
    <source>
        <dbReference type="Proteomes" id="UP000075903"/>
    </source>
</evidence>
<comment type="subcellular location">
    <subcellularLocation>
        <location evidence="1">Cell projection</location>
        <location evidence="1">Cilium</location>
    </subcellularLocation>
</comment>
<keyword evidence="3" id="KW-0677">Repeat</keyword>
<accession>A0A182UZA5</accession>
<dbReference type="VEuPathDB" id="VectorBase:AMEM006214"/>
<dbReference type="SUPFAM" id="SSF47473">
    <property type="entry name" value="EF-hand"/>
    <property type="match status" value="1"/>
</dbReference>
<dbReference type="InterPro" id="IPR015943">
    <property type="entry name" value="WD40/YVTN_repeat-like_dom_sf"/>
</dbReference>
<dbReference type="GO" id="GO:0031514">
    <property type="term" value="C:motile cilium"/>
    <property type="evidence" value="ECO:0007669"/>
    <property type="project" value="TreeGrafter"/>
</dbReference>
<dbReference type="InterPro" id="IPR050630">
    <property type="entry name" value="WD_repeat_EMAP"/>
</dbReference>
<evidence type="ECO:0000256" key="3">
    <source>
        <dbReference type="ARBA" id="ARBA00022737"/>
    </source>
</evidence>
<dbReference type="Proteomes" id="UP000075903">
    <property type="component" value="Unassembled WGS sequence"/>
</dbReference>
<keyword evidence="2" id="KW-0853">WD repeat</keyword>
<reference evidence="5" key="1">
    <citation type="submission" date="2020-05" db="UniProtKB">
        <authorList>
            <consortium name="EnsemblMetazoa"/>
        </authorList>
    </citation>
    <scope>IDENTIFICATION</scope>
    <source>
        <strain evidence="5">MAF</strain>
    </source>
</reference>
<keyword evidence="4" id="KW-0966">Cell projection</keyword>
<organism evidence="5 6">
    <name type="scientific">Anopheles merus</name>
    <name type="common">Mosquito</name>
    <dbReference type="NCBI Taxonomy" id="30066"/>
    <lineage>
        <taxon>Eukaryota</taxon>
        <taxon>Metazoa</taxon>
        <taxon>Ecdysozoa</taxon>
        <taxon>Arthropoda</taxon>
        <taxon>Hexapoda</taxon>
        <taxon>Insecta</taxon>
        <taxon>Pterygota</taxon>
        <taxon>Neoptera</taxon>
        <taxon>Endopterygota</taxon>
        <taxon>Diptera</taxon>
        <taxon>Nematocera</taxon>
        <taxon>Culicoidea</taxon>
        <taxon>Culicidae</taxon>
        <taxon>Anophelinae</taxon>
        <taxon>Anopheles</taxon>
    </lineage>
</organism>
<dbReference type="InterPro" id="IPR011992">
    <property type="entry name" value="EF-hand-dom_pair"/>
</dbReference>
<name>A0A182UZA5_ANOME</name>
<dbReference type="AlphaFoldDB" id="A0A182UZA5"/>
<dbReference type="STRING" id="30066.A0A182UZA5"/>
<proteinExistence type="predicted"/>
<dbReference type="VEuPathDB" id="VectorBase:AMEM21_013933"/>
<dbReference type="SUPFAM" id="SSF50978">
    <property type="entry name" value="WD40 repeat-like"/>
    <property type="match status" value="1"/>
</dbReference>
<evidence type="ECO:0000256" key="2">
    <source>
        <dbReference type="ARBA" id="ARBA00022574"/>
    </source>
</evidence>
<keyword evidence="6" id="KW-1185">Reference proteome</keyword>
<dbReference type="Gene3D" id="2.130.10.10">
    <property type="entry name" value="YVTN repeat-like/Quinoprotein amine dehydrogenase"/>
    <property type="match status" value="1"/>
</dbReference>
<evidence type="ECO:0008006" key="7">
    <source>
        <dbReference type="Google" id="ProtNLM"/>
    </source>
</evidence>
<protein>
    <recommendedName>
        <fullName evidence="7">WD repeat-containing protein on Y chromosome</fullName>
    </recommendedName>
</protein>
<dbReference type="PANTHER" id="PTHR13720:SF13">
    <property type="entry name" value="CILIA- AND FLAGELLA-ASSOCIATED PROTEIN 251"/>
    <property type="match status" value="1"/>
</dbReference>
<evidence type="ECO:0000256" key="1">
    <source>
        <dbReference type="ARBA" id="ARBA00004138"/>
    </source>
</evidence>
<sequence length="594" mass="66881">MDAPECACAHWHPPWDSTIDRTTVAHLSWVSGFNPRVSLLNVSTSRDRKELVLASGNALLFYCYDGEREKITPVIGHAIHFCPDRGRRNQFVVTLDSGVVFGAWDCKEQKLSIQVPKRHGFQDYNDTVFVERTDRAVSVTGAGMAVLWSNDRKFSDAQEGGVQRKEFLKYLHLKYASINVVRSCDEKIVTGDDDGEIRFYDNSMKILYWFKQEDLEPIRTLSFELVETRRWKQPAEPIEGDDQTPKEESTEKKVVVNIEDIAPKDVSFDARPVIVRGFVSATKSGKIYDIDIVYNKIQELFLQSPSIITAFDVHSARSELCTCDGNGRFVVYDLKTKSMRLALDVPIQRTRRGRITTLAYSPCGTFLAGGAENGFLWMVEPNLMILAGSSPLQFTSEKIRLDESNTITLLHREKDDWQVMGNCASHRLVDLAFLSATDFVSIGEDRLRDAMNVQDVPNYLRSIGFHMSEYEEQNLCKEMELTGTYFLTFEEVLKLFLNHRTAAGGPPTSEDVRTAVTYIGATTSSGKVDLVRLITLLASMGEPMEPKTTEAYCRILFPAAFEANEQDGSPAPECGTGEDCTNYIAIDEFADRLC</sequence>
<dbReference type="PANTHER" id="PTHR13720">
    <property type="entry name" value="WD-40 REPEAT PROTEIN"/>
    <property type="match status" value="1"/>
</dbReference>
<dbReference type="InterPro" id="IPR036322">
    <property type="entry name" value="WD40_repeat_dom_sf"/>
</dbReference>
<evidence type="ECO:0000256" key="4">
    <source>
        <dbReference type="ARBA" id="ARBA00023273"/>
    </source>
</evidence>
<evidence type="ECO:0000313" key="5">
    <source>
        <dbReference type="EnsemblMetazoa" id="AMEM006214-PA"/>
    </source>
</evidence>